<dbReference type="EMBL" id="CAJFDH010000006">
    <property type="protein sequence ID" value="CAD5228274.1"/>
    <property type="molecule type" value="Genomic_DNA"/>
</dbReference>
<name>A0A811LME1_9BILA</name>
<gene>
    <name evidence="2" type="ORF">BOKJ2_LOCUS12596</name>
</gene>
<feature type="region of interest" description="Disordered" evidence="1">
    <location>
        <begin position="1"/>
        <end position="31"/>
    </location>
</feature>
<dbReference type="OrthoDB" id="10548724at2759"/>
<organism evidence="2 3">
    <name type="scientific">Bursaphelenchus okinawaensis</name>
    <dbReference type="NCBI Taxonomy" id="465554"/>
    <lineage>
        <taxon>Eukaryota</taxon>
        <taxon>Metazoa</taxon>
        <taxon>Ecdysozoa</taxon>
        <taxon>Nematoda</taxon>
        <taxon>Chromadorea</taxon>
        <taxon>Rhabditida</taxon>
        <taxon>Tylenchina</taxon>
        <taxon>Tylenchomorpha</taxon>
        <taxon>Aphelenchoidea</taxon>
        <taxon>Aphelenchoididae</taxon>
        <taxon>Bursaphelenchus</taxon>
    </lineage>
</organism>
<proteinExistence type="predicted"/>
<accession>A0A811LME1</accession>
<evidence type="ECO:0008006" key="4">
    <source>
        <dbReference type="Google" id="ProtNLM"/>
    </source>
</evidence>
<reference evidence="2" key="1">
    <citation type="submission" date="2020-09" db="EMBL/GenBank/DDBJ databases">
        <authorList>
            <person name="Kikuchi T."/>
        </authorList>
    </citation>
    <scope>NUCLEOTIDE SEQUENCE</scope>
    <source>
        <strain evidence="2">SH1</strain>
    </source>
</reference>
<evidence type="ECO:0000313" key="3">
    <source>
        <dbReference type="Proteomes" id="UP000614601"/>
    </source>
</evidence>
<evidence type="ECO:0000313" key="2">
    <source>
        <dbReference type="EMBL" id="CAD5228274.1"/>
    </source>
</evidence>
<dbReference type="EMBL" id="CAJFCW020000006">
    <property type="protein sequence ID" value="CAG9124300.1"/>
    <property type="molecule type" value="Genomic_DNA"/>
</dbReference>
<protein>
    <recommendedName>
        <fullName evidence="4">Protein kinase domain-containing protein</fullName>
    </recommendedName>
</protein>
<evidence type="ECO:0000256" key="1">
    <source>
        <dbReference type="SAM" id="MobiDB-lite"/>
    </source>
</evidence>
<dbReference type="InterPro" id="IPR011009">
    <property type="entry name" value="Kinase-like_dom_sf"/>
</dbReference>
<dbReference type="Proteomes" id="UP000783686">
    <property type="component" value="Unassembled WGS sequence"/>
</dbReference>
<dbReference type="Gene3D" id="1.10.510.10">
    <property type="entry name" value="Transferase(Phosphotransferase) domain 1"/>
    <property type="match status" value="1"/>
</dbReference>
<keyword evidence="3" id="KW-1185">Reference proteome</keyword>
<sequence>MCKTRKPQYRQGFRIQSPPRPKNNNNKQEESFDELFKNSKPFRPAHIPPGFAGTGVGKVTDTLYEIYNLAVPGGRFYVGVTDCEGERYVVKMTDHEVSHKREVAILRALYQGYLKGLPKAGPFVYDYGLMDESNTGFIVSELLWFDLNYIQLFGYNYTPQTRLKLDIMKVRALQRLHAYNISVCDMKDSNFCFTRPDSNEPWKLHFVDFGQANFFREEDLIELDDLARTRRFHFSRLFKNSNMNRAHGFSHTRRVPYDNMESLLYAIGTLPGGKIPETKLRCFTPETYEKTKIFFGHQYHGIYEILCKTRRSDPFPYDVVVASLYAQLKMQVERDLKFNIRPETECMIIKDGKRELFVDVVPKEQPISTF</sequence>
<comment type="caution">
    <text evidence="2">The sequence shown here is derived from an EMBL/GenBank/DDBJ whole genome shotgun (WGS) entry which is preliminary data.</text>
</comment>
<dbReference type="AlphaFoldDB" id="A0A811LME1"/>
<dbReference type="SUPFAM" id="SSF56112">
    <property type="entry name" value="Protein kinase-like (PK-like)"/>
    <property type="match status" value="1"/>
</dbReference>
<dbReference type="Proteomes" id="UP000614601">
    <property type="component" value="Unassembled WGS sequence"/>
</dbReference>